<dbReference type="EMBL" id="AP024355">
    <property type="protein sequence ID" value="BCR05002.1"/>
    <property type="molecule type" value="Genomic_DNA"/>
</dbReference>
<name>A0ABN6DYQ6_9BACT</name>
<evidence type="ECO:0000313" key="3">
    <source>
        <dbReference type="Proteomes" id="UP001319827"/>
    </source>
</evidence>
<evidence type="ECO:0000256" key="1">
    <source>
        <dbReference type="SAM" id="Phobius"/>
    </source>
</evidence>
<proteinExistence type="predicted"/>
<protein>
    <submittedName>
        <fullName evidence="2">Paraquat-inducible protein A</fullName>
    </submittedName>
</protein>
<keyword evidence="1" id="KW-0812">Transmembrane</keyword>
<feature type="transmembrane region" description="Helical" evidence="1">
    <location>
        <begin position="168"/>
        <end position="187"/>
    </location>
</feature>
<dbReference type="Pfam" id="PF04403">
    <property type="entry name" value="PqiA"/>
    <property type="match status" value="1"/>
</dbReference>
<keyword evidence="1" id="KW-0472">Membrane</keyword>
<evidence type="ECO:0000313" key="2">
    <source>
        <dbReference type="EMBL" id="BCR05002.1"/>
    </source>
</evidence>
<feature type="transmembrane region" description="Helical" evidence="1">
    <location>
        <begin position="46"/>
        <end position="66"/>
    </location>
</feature>
<dbReference type="InterPro" id="IPR007498">
    <property type="entry name" value="PqiA-like"/>
</dbReference>
<reference evidence="2 3" key="2">
    <citation type="journal article" date="2021" name="Int. J. Syst. Evol. Microbiol.">
        <title>Isolation and Polyphasic Characterization of Desulfuromonas versatilis sp. Nov., an Electrogenic Bacteria Capable of Versatile Metabolism Isolated from a Graphene Oxide-Reducing Enrichment Culture.</title>
        <authorList>
            <person name="Xie L."/>
            <person name="Yoshida N."/>
            <person name="Ishii S."/>
            <person name="Meng L."/>
        </authorList>
    </citation>
    <scope>NUCLEOTIDE SEQUENCE [LARGE SCALE GENOMIC DNA]</scope>
    <source>
        <strain evidence="2 3">NIT-T3</strain>
    </source>
</reference>
<sequence length="200" mass="22297">MPELIACQDCDLLQRVPAIPQGTRAKCSRCGSVLFRHKRNSIERTLAWSLAGLVLYVMANSFPFLAMKRGGLIRETTLTTGVLEFYAQGNWLLATVVTLTCLVFPLIQILGLLYVLGPLFINYRVKYPAQVFRLVHHIEEWGMLEVFMLGILVSVVKLAKMASIIPGLSLYSFGILVFVLAAAGNCLDSHVVWKKLEQTP</sequence>
<dbReference type="Proteomes" id="UP001319827">
    <property type="component" value="Chromosome"/>
</dbReference>
<accession>A0ABN6DYQ6</accession>
<organism evidence="2 3">
    <name type="scientific">Desulfuromonas versatilis</name>
    <dbReference type="NCBI Taxonomy" id="2802975"/>
    <lineage>
        <taxon>Bacteria</taxon>
        <taxon>Pseudomonadati</taxon>
        <taxon>Thermodesulfobacteriota</taxon>
        <taxon>Desulfuromonadia</taxon>
        <taxon>Desulfuromonadales</taxon>
        <taxon>Desulfuromonadaceae</taxon>
        <taxon>Desulfuromonas</taxon>
    </lineage>
</organism>
<reference evidence="2 3" key="1">
    <citation type="journal article" date="2016" name="C (Basel)">
        <title>Selective Growth of and Electricity Production by Marine Exoelectrogenic Bacteria in Self-Aggregated Hydrogel of Microbially Reduced Graphene Oxide.</title>
        <authorList>
            <person name="Yoshida N."/>
            <person name="Goto Y."/>
            <person name="Miyata Y."/>
        </authorList>
    </citation>
    <scope>NUCLEOTIDE SEQUENCE [LARGE SCALE GENOMIC DNA]</scope>
    <source>
        <strain evidence="2 3">NIT-T3</strain>
    </source>
</reference>
<keyword evidence="3" id="KW-1185">Reference proteome</keyword>
<keyword evidence="1" id="KW-1133">Transmembrane helix</keyword>
<feature type="transmembrane region" description="Helical" evidence="1">
    <location>
        <begin position="91"/>
        <end position="121"/>
    </location>
</feature>
<gene>
    <name evidence="2" type="ORF">DESUT3_20710</name>
</gene>